<reference evidence="3" key="1">
    <citation type="submission" date="2025-08" db="UniProtKB">
        <authorList>
            <consortium name="RefSeq"/>
        </authorList>
    </citation>
    <scope>IDENTIFICATION</scope>
</reference>
<gene>
    <name evidence="3" type="primary">LOC106012088</name>
</gene>
<dbReference type="Proteomes" id="UP000694888">
    <property type="component" value="Unplaced"/>
</dbReference>
<organism evidence="2 3">
    <name type="scientific">Aplysia californica</name>
    <name type="common">California sea hare</name>
    <dbReference type="NCBI Taxonomy" id="6500"/>
    <lineage>
        <taxon>Eukaryota</taxon>
        <taxon>Metazoa</taxon>
        <taxon>Spiralia</taxon>
        <taxon>Lophotrochozoa</taxon>
        <taxon>Mollusca</taxon>
        <taxon>Gastropoda</taxon>
        <taxon>Heterobranchia</taxon>
        <taxon>Euthyneura</taxon>
        <taxon>Tectipleura</taxon>
        <taxon>Aplysiida</taxon>
        <taxon>Aplysioidea</taxon>
        <taxon>Aplysiidae</taxon>
        <taxon>Aplysia</taxon>
    </lineage>
</organism>
<dbReference type="GeneID" id="106012088"/>
<accession>A0ABM1A244</accession>
<sequence length="424" mass="49177">MGFSPKKSLEDYWDSYWLFETKFSDVLSRHRYQMLQAFFHVSDIQTHIPRGQDGYKPLAKIQPLLDLLVPQLSAVYYPHREISIDESMARFKGRCHFRQFMPDKPTKRGFKVFVVCDARNYYALNLMIYTGKEHFVVPQDKSFTEHLVTTLMARYMDKGHVLFMDNFYSSPSLFATLQGALTGAVGTVVESRRDFPAELKRANLILKKGDDPVFYRSNDMVAVSWHDTKRVNLLSTVHTNNTVHKRIRAKDAPGGYRSVDKPVIADTYNSFMGGVDHFDQLMKNYAYPHRNYKWYHALYHYLKDLSLVNGCILMVRDGHSTSAKDFRKSVVDALIRPHMIRRQNDRHQTNNAVDRLNAAAFGHFPAKFADPKHRPVCKVCASVKKRAQCRHYCPTCNVALCIDNCFRIYHTAKDIKEARQQLTQ</sequence>
<evidence type="ECO:0000313" key="3">
    <source>
        <dbReference type="RefSeq" id="XP_012939283.1"/>
    </source>
</evidence>
<dbReference type="RefSeq" id="XP_012939283.1">
    <property type="nucleotide sequence ID" value="XM_013083829.2"/>
</dbReference>
<name>A0ABM1A244_APLCA</name>
<proteinExistence type="predicted"/>
<evidence type="ECO:0000259" key="1">
    <source>
        <dbReference type="Pfam" id="PF13843"/>
    </source>
</evidence>
<keyword evidence="2" id="KW-1185">Reference proteome</keyword>
<dbReference type="InterPro" id="IPR029526">
    <property type="entry name" value="PGBD"/>
</dbReference>
<dbReference type="PANTHER" id="PTHR46599">
    <property type="entry name" value="PIGGYBAC TRANSPOSABLE ELEMENT-DERIVED PROTEIN 4"/>
    <property type="match status" value="1"/>
</dbReference>
<feature type="domain" description="PiggyBac transposable element-derived protein" evidence="1">
    <location>
        <begin position="1"/>
        <end position="310"/>
    </location>
</feature>
<protein>
    <submittedName>
        <fullName evidence="3">PiggyBac transposable element-derived protein 4-like</fullName>
    </submittedName>
</protein>
<dbReference type="Pfam" id="PF13843">
    <property type="entry name" value="DDE_Tnp_1_7"/>
    <property type="match status" value="1"/>
</dbReference>
<evidence type="ECO:0000313" key="2">
    <source>
        <dbReference type="Proteomes" id="UP000694888"/>
    </source>
</evidence>
<dbReference type="PANTHER" id="PTHR46599:SF3">
    <property type="entry name" value="PIGGYBAC TRANSPOSABLE ELEMENT-DERIVED PROTEIN 4"/>
    <property type="match status" value="1"/>
</dbReference>